<dbReference type="AlphaFoldDB" id="A0A9P3HJC7"/>
<dbReference type="GO" id="GO:0008270">
    <property type="term" value="F:zinc ion binding"/>
    <property type="evidence" value="ECO:0007669"/>
    <property type="project" value="UniProtKB-KW"/>
</dbReference>
<proteinExistence type="predicted"/>
<protein>
    <recommendedName>
        <fullName evidence="2">SWIM-type domain-containing protein</fullName>
    </recommendedName>
</protein>
<dbReference type="PROSITE" id="PS50966">
    <property type="entry name" value="ZF_SWIM"/>
    <property type="match status" value="1"/>
</dbReference>
<dbReference type="PANTHER" id="PTHR47456">
    <property type="entry name" value="PHD-TYPE DOMAIN-CONTAINING PROTEIN"/>
    <property type="match status" value="1"/>
</dbReference>
<evidence type="ECO:0000259" key="2">
    <source>
        <dbReference type="PROSITE" id="PS50966"/>
    </source>
</evidence>
<keyword evidence="4" id="KW-1185">Reference proteome</keyword>
<evidence type="ECO:0000256" key="1">
    <source>
        <dbReference type="PROSITE-ProRule" id="PRU00325"/>
    </source>
</evidence>
<keyword evidence="1" id="KW-0479">Metal-binding</keyword>
<name>A0A9P3HJC7_9FUNG</name>
<feature type="domain" description="SWIM-type" evidence="2">
    <location>
        <begin position="403"/>
        <end position="440"/>
    </location>
</feature>
<reference evidence="3" key="1">
    <citation type="submission" date="2021-11" db="EMBL/GenBank/DDBJ databases">
        <authorList>
            <person name="Herlambang A."/>
            <person name="Guo Y."/>
            <person name="Takashima Y."/>
            <person name="Nishizawa T."/>
        </authorList>
    </citation>
    <scope>NUCLEOTIDE SEQUENCE</scope>
    <source>
        <strain evidence="3">E1425</strain>
    </source>
</reference>
<dbReference type="InterPro" id="IPR007527">
    <property type="entry name" value="Znf_SWIM"/>
</dbReference>
<comment type="caution">
    <text evidence="3">The sequence shown here is derived from an EMBL/GenBank/DDBJ whole genome shotgun (WGS) entry which is preliminary data.</text>
</comment>
<sequence length="575" mass="66196">MWTKSQAKNNQRWTSIKDLLRPVNQAAMSLLASTTPGSPLSPAAYMKYKHVKSAIYRSKTSLSRKSNPTLSIKLWMNDIQAHGGKSTFVPKVSGIDNNYFFAWSTKFQLEIMARNTGIVCMDSTHKTVKSLLPDPKDKKTCPSAYLFTLLVRDRQANCGVPVAFMVCNSESINTLRLWLKWVSDHCGINATKFMVDCSQAESEAIYQAFMTSVDIYYCTFHVAQAWERKSKELYGVKVCNDLRGPLKRIRTAETEEELARRWDSFTETYKKYDKMISYLRAWMTPEKKVKWVLYIRKDYQHTNTNNLVESWHKTLKRRHLQKRRNLRADDLVFILQGKVDIDFQDTLFKISRNLVERPLSTYDKERKSKAMGLEHTTAIQMVRLQLPAIKFDVQSFRSAATWYSIRVDRDFNLILACTCSDYRQHLLPCKHMYLVERFHESMKISYTGEPADDPEDVLVDELAIGESLEQANQDLDIFGPDLEAGIGPLLRLQLDQQRAKEQEARRAAREQAVLAEFEHNEAELKDMANQIVATVEARKGRKCTLEYLKSTVAALRNTVLEIKGLNSGNTGRTCQ</sequence>
<evidence type="ECO:0000313" key="3">
    <source>
        <dbReference type="EMBL" id="GJJ77593.1"/>
    </source>
</evidence>
<keyword evidence="1" id="KW-0862">Zinc</keyword>
<dbReference type="OrthoDB" id="2894435at2759"/>
<organism evidence="3 4">
    <name type="scientific">Entomortierella parvispora</name>
    <dbReference type="NCBI Taxonomy" id="205924"/>
    <lineage>
        <taxon>Eukaryota</taxon>
        <taxon>Fungi</taxon>
        <taxon>Fungi incertae sedis</taxon>
        <taxon>Mucoromycota</taxon>
        <taxon>Mortierellomycotina</taxon>
        <taxon>Mortierellomycetes</taxon>
        <taxon>Mortierellales</taxon>
        <taxon>Mortierellaceae</taxon>
        <taxon>Entomortierella</taxon>
    </lineage>
</organism>
<evidence type="ECO:0000313" key="4">
    <source>
        <dbReference type="Proteomes" id="UP000827284"/>
    </source>
</evidence>
<keyword evidence="1" id="KW-0863">Zinc-finger</keyword>
<reference evidence="3" key="2">
    <citation type="journal article" date="2022" name="Microbiol. Resour. Announc.">
        <title>Whole-Genome Sequence of Entomortierella parvispora E1425, a Mucoromycotan Fungus Associated with Burkholderiaceae-Related Endosymbiotic Bacteria.</title>
        <authorList>
            <person name="Herlambang A."/>
            <person name="Guo Y."/>
            <person name="Takashima Y."/>
            <person name="Narisawa K."/>
            <person name="Ohta H."/>
            <person name="Nishizawa T."/>
        </authorList>
    </citation>
    <scope>NUCLEOTIDE SEQUENCE</scope>
    <source>
        <strain evidence="3">E1425</strain>
    </source>
</reference>
<dbReference type="EMBL" id="BQFW01000013">
    <property type="protein sequence ID" value="GJJ77593.1"/>
    <property type="molecule type" value="Genomic_DNA"/>
</dbReference>
<dbReference type="Proteomes" id="UP000827284">
    <property type="component" value="Unassembled WGS sequence"/>
</dbReference>
<gene>
    <name evidence="3" type="ORF">EMPS_09952</name>
</gene>
<accession>A0A9P3HJC7</accession>